<feature type="transmembrane region" description="Helical" evidence="1">
    <location>
        <begin position="205"/>
        <end position="222"/>
    </location>
</feature>
<protein>
    <recommendedName>
        <fullName evidence="4">Glucosyltransferase GtrII-like protein</fullName>
    </recommendedName>
</protein>
<feature type="transmembrane region" description="Helical" evidence="1">
    <location>
        <begin position="340"/>
        <end position="358"/>
    </location>
</feature>
<dbReference type="RefSeq" id="WP_100307123.1">
    <property type="nucleotide sequence ID" value="NZ_PGET01000001.1"/>
</dbReference>
<dbReference type="Proteomes" id="UP000231092">
    <property type="component" value="Unassembled WGS sequence"/>
</dbReference>
<keyword evidence="1" id="KW-0812">Transmembrane</keyword>
<dbReference type="OrthoDB" id="2029140at2"/>
<evidence type="ECO:0000256" key="1">
    <source>
        <dbReference type="SAM" id="Phobius"/>
    </source>
</evidence>
<name>A0A2M8ZBX0_9FIRM</name>
<comment type="caution">
    <text evidence="2">The sequence shown here is derived from an EMBL/GenBank/DDBJ whole genome shotgun (WGS) entry which is preliminary data.</text>
</comment>
<feature type="transmembrane region" description="Helical" evidence="1">
    <location>
        <begin position="278"/>
        <end position="297"/>
    </location>
</feature>
<evidence type="ECO:0000313" key="3">
    <source>
        <dbReference type="Proteomes" id="UP000231092"/>
    </source>
</evidence>
<evidence type="ECO:0000313" key="2">
    <source>
        <dbReference type="EMBL" id="PJJ30930.1"/>
    </source>
</evidence>
<dbReference type="AlphaFoldDB" id="A0A2M8ZBX0"/>
<gene>
    <name evidence="2" type="ORF">H171_4551</name>
</gene>
<feature type="transmembrane region" description="Helical" evidence="1">
    <location>
        <begin position="165"/>
        <end position="198"/>
    </location>
</feature>
<evidence type="ECO:0008006" key="4">
    <source>
        <dbReference type="Google" id="ProtNLM"/>
    </source>
</evidence>
<keyword evidence="1" id="KW-1133">Transmembrane helix</keyword>
<reference evidence="2 3" key="1">
    <citation type="submission" date="2017-11" db="EMBL/GenBank/DDBJ databases">
        <title>Understudied soil microbes with underappreciated capabilities: Untangling the Clostridium saccharolyticum group.</title>
        <authorList>
            <person name="Leschine S."/>
        </authorList>
    </citation>
    <scope>NUCLEOTIDE SEQUENCE [LARGE SCALE GENOMIC DNA]</scope>
    <source>
        <strain evidence="2 3">18A</strain>
    </source>
</reference>
<sequence length="459" mass="52219">MNRKYLYGLFPLLGTVFGLWYIFTATCDGIYTDYVRLVNSYLPDVWNPAKFFVPDVLTRIPVNYLGRILNVSLFGYNTMFDRVLGVLALGLSGLALGSYCSRRKVSPGWFGALMIVLFSLNKWEMLTNGSGWAHFLSFACFYYHYEVMDRVWSGQEKKYDRIKLLLLPFLTTLLVAGPYCAIYSVTVIIACGIMFLLNKGGSRKVWGLNGLCALIPLLLYLWSNAYAVEDHAAPATVPLLVQLRDTPGFFVRFLIKSFSSMVIEGEQAEHIFRTNTPFLILGSLVILLYLFALWLNLRYRLYEKTVLPVILIVSGGLNHVLILLSRWIFLQENYGLSSRYALQFQSGILGILLTFALLSKQWKNKRNTFLRIAACGACVMFLAGNCYTTYAEIKKAPNRRDSFDRMAVLALNFETATDDELRAGFEYRPSRPDSGAKVRSALTILKENGYSIFRNDFKR</sequence>
<feature type="transmembrane region" description="Helical" evidence="1">
    <location>
        <begin position="83"/>
        <end position="102"/>
    </location>
</feature>
<keyword evidence="1" id="KW-0472">Membrane</keyword>
<feature type="transmembrane region" description="Helical" evidence="1">
    <location>
        <begin position="5"/>
        <end position="23"/>
    </location>
</feature>
<proteinExistence type="predicted"/>
<accession>A0A2M8ZBX0</accession>
<organism evidence="2 3">
    <name type="scientific">[Clostridium] celerecrescens 18A</name>
    <dbReference type="NCBI Taxonomy" id="1286362"/>
    <lineage>
        <taxon>Bacteria</taxon>
        <taxon>Bacillati</taxon>
        <taxon>Bacillota</taxon>
        <taxon>Clostridia</taxon>
        <taxon>Lachnospirales</taxon>
        <taxon>Lachnospiraceae</taxon>
        <taxon>Lacrimispora</taxon>
    </lineage>
</organism>
<feature type="transmembrane region" description="Helical" evidence="1">
    <location>
        <begin position="370"/>
        <end position="390"/>
    </location>
</feature>
<feature type="transmembrane region" description="Helical" evidence="1">
    <location>
        <begin position="309"/>
        <end position="328"/>
    </location>
</feature>
<dbReference type="EMBL" id="PGET01000001">
    <property type="protein sequence ID" value="PJJ30930.1"/>
    <property type="molecule type" value="Genomic_DNA"/>
</dbReference>